<comment type="caution">
    <text evidence="1">The sequence shown here is derived from an EMBL/GenBank/DDBJ whole genome shotgun (WGS) entry which is preliminary data.</text>
</comment>
<dbReference type="EMBL" id="JARACI010001172">
    <property type="protein sequence ID" value="MDD9207927.1"/>
    <property type="molecule type" value="Genomic_DNA"/>
</dbReference>
<accession>A0ABT5U185</accession>
<name>A0ABT5U185_9MICO</name>
<keyword evidence="2" id="KW-1185">Reference proteome</keyword>
<sequence>MSSTPLTPKAHAATDYGLMVGLVTVPRLLGLSQRAQTVFAALGLNAGAVNALTAQPLSVKPVISFKTHQMVDLGAMPVYFLLPAATGVTKEPRARVLWLAMTACLVVTYVLTDWDAGTDA</sequence>
<evidence type="ECO:0000313" key="2">
    <source>
        <dbReference type="Proteomes" id="UP001165561"/>
    </source>
</evidence>
<dbReference type="Proteomes" id="UP001165561">
    <property type="component" value="Unassembled WGS sequence"/>
</dbReference>
<protein>
    <submittedName>
        <fullName evidence="1">Uncharacterized protein</fullName>
    </submittedName>
</protein>
<evidence type="ECO:0000313" key="1">
    <source>
        <dbReference type="EMBL" id="MDD9207927.1"/>
    </source>
</evidence>
<gene>
    <name evidence="1" type="ORF">PU560_15835</name>
</gene>
<proteinExistence type="predicted"/>
<reference evidence="1" key="1">
    <citation type="submission" date="2023-02" db="EMBL/GenBank/DDBJ databases">
        <title>Georgenia sp.10Sc9-8, isolated from a soil sample collected from the Taklamakan desert.</title>
        <authorList>
            <person name="Liu S."/>
        </authorList>
    </citation>
    <scope>NUCLEOTIDE SEQUENCE</scope>
    <source>
        <strain evidence="1">10Sc9-8</strain>
    </source>
</reference>
<organism evidence="1 2">
    <name type="scientific">Georgenia halotolerans</name>
    <dbReference type="NCBI Taxonomy" id="3028317"/>
    <lineage>
        <taxon>Bacteria</taxon>
        <taxon>Bacillati</taxon>
        <taxon>Actinomycetota</taxon>
        <taxon>Actinomycetes</taxon>
        <taxon>Micrococcales</taxon>
        <taxon>Bogoriellaceae</taxon>
        <taxon>Georgenia</taxon>
    </lineage>
</organism>